<dbReference type="InterPro" id="IPR033907">
    <property type="entry name" value="Endolysin_autolysin"/>
</dbReference>
<dbReference type="SUPFAM" id="SSF53955">
    <property type="entry name" value="Lysozyme-like"/>
    <property type="match status" value="1"/>
</dbReference>
<comment type="similarity">
    <text evidence="7">Belongs to the glycosyl hydrolase 24 family.</text>
</comment>
<evidence type="ECO:0000313" key="9">
    <source>
        <dbReference type="Proteomes" id="UP000239340"/>
    </source>
</evidence>
<dbReference type="InterPro" id="IPR023347">
    <property type="entry name" value="Lysozyme_dom_sf"/>
</dbReference>
<keyword evidence="3 7" id="KW-0081">Bacteriolytic enzyme</keyword>
<reference evidence="8 9" key="1">
    <citation type="submission" date="2017-10" db="EMBL/GenBank/DDBJ databases">
        <title>Analysis of the genome sequences of Rhizobium populations associated to common bean (phaseolus vulgaris).</title>
        <authorList>
            <person name="Bustos P."/>
            <person name="Santamaria R.I."/>
            <person name="Miranda-Sanchez F."/>
            <person name="Perez-Carrascal O."/>
            <person name="Juarez S."/>
            <person name="Lozano L."/>
            <person name="Martinez-Flores I."/>
            <person name="Vinuesa P."/>
            <person name="Martinez-Romero E."/>
            <person name="Cevallos M.A."/>
            <person name="Romero D."/>
            <person name="Davila G."/>
            <person name="Gonzalez V."/>
        </authorList>
    </citation>
    <scope>NUCLEOTIDE SEQUENCE [LARGE SCALE GENOMIC DNA]</scope>
    <source>
        <strain evidence="8 9">NXT3</strain>
        <plasmid evidence="9">Plasmid psfrenxt3b</plasmid>
    </source>
</reference>
<evidence type="ECO:0000313" key="8">
    <source>
        <dbReference type="EMBL" id="AUX78709.1"/>
    </source>
</evidence>
<dbReference type="HAMAP" id="MF_04110">
    <property type="entry name" value="ENDOLYSIN_T4"/>
    <property type="match status" value="1"/>
</dbReference>
<dbReference type="PANTHER" id="PTHR38107:SF3">
    <property type="entry name" value="LYSOZYME RRRD-RELATED"/>
    <property type="match status" value="1"/>
</dbReference>
<organism evidence="8 9">
    <name type="scientific">Rhizobium fredii</name>
    <name type="common">Sinorhizobium fredii</name>
    <dbReference type="NCBI Taxonomy" id="380"/>
    <lineage>
        <taxon>Bacteria</taxon>
        <taxon>Pseudomonadati</taxon>
        <taxon>Pseudomonadota</taxon>
        <taxon>Alphaproteobacteria</taxon>
        <taxon>Hyphomicrobiales</taxon>
        <taxon>Rhizobiaceae</taxon>
        <taxon>Sinorhizobium/Ensifer group</taxon>
        <taxon>Sinorhizobium</taxon>
    </lineage>
</organism>
<dbReference type="EC" id="3.2.1.17" evidence="7"/>
<accession>A0A2L0HD77</accession>
<dbReference type="InterPro" id="IPR051018">
    <property type="entry name" value="Bacteriophage_GH24"/>
</dbReference>
<dbReference type="GO" id="GO:0003796">
    <property type="term" value="F:lysozyme activity"/>
    <property type="evidence" value="ECO:0007669"/>
    <property type="project" value="UniProtKB-EC"/>
</dbReference>
<dbReference type="GO" id="GO:0042742">
    <property type="term" value="P:defense response to bacterium"/>
    <property type="evidence" value="ECO:0007669"/>
    <property type="project" value="UniProtKB-KW"/>
</dbReference>
<keyword evidence="8" id="KW-0614">Plasmid</keyword>
<dbReference type="InterPro" id="IPR002196">
    <property type="entry name" value="Glyco_hydro_24"/>
</dbReference>
<dbReference type="Proteomes" id="UP000239340">
    <property type="component" value="Plasmid pSfreNXT3b"/>
</dbReference>
<keyword evidence="4 7" id="KW-0378">Hydrolase</keyword>
<evidence type="ECO:0000256" key="5">
    <source>
        <dbReference type="ARBA" id="ARBA00023200"/>
    </source>
</evidence>
<evidence type="ECO:0000256" key="2">
    <source>
        <dbReference type="ARBA" id="ARBA00022529"/>
    </source>
</evidence>
<dbReference type="InterPro" id="IPR023346">
    <property type="entry name" value="Lysozyme-like_dom_sf"/>
</dbReference>
<geneLocation type="plasmid" evidence="9">
    <name>psfrenxt3b</name>
</geneLocation>
<evidence type="ECO:0000256" key="6">
    <source>
        <dbReference type="ARBA" id="ARBA00023295"/>
    </source>
</evidence>
<evidence type="ECO:0000256" key="1">
    <source>
        <dbReference type="ARBA" id="ARBA00000632"/>
    </source>
</evidence>
<evidence type="ECO:0000256" key="3">
    <source>
        <dbReference type="ARBA" id="ARBA00022638"/>
    </source>
</evidence>
<name>A0A2L0HD77_RHIFR</name>
<dbReference type="InterPro" id="IPR034690">
    <property type="entry name" value="Endolysin_T4_type"/>
</dbReference>
<dbReference type="AlphaFoldDB" id="A0A2L0HD77"/>
<keyword evidence="2 7" id="KW-0929">Antimicrobial</keyword>
<dbReference type="GO" id="GO:0016998">
    <property type="term" value="P:cell wall macromolecule catabolic process"/>
    <property type="evidence" value="ECO:0007669"/>
    <property type="project" value="InterPro"/>
</dbReference>
<gene>
    <name evidence="8" type="ORF">NXT3_PB00047</name>
</gene>
<dbReference type="Gene3D" id="1.10.530.40">
    <property type="match status" value="1"/>
</dbReference>
<dbReference type="CDD" id="cd00737">
    <property type="entry name" value="lyz_endolysin_autolysin"/>
    <property type="match status" value="1"/>
</dbReference>
<keyword evidence="5" id="KW-1035">Host cytoplasm</keyword>
<dbReference type="GO" id="GO:0031640">
    <property type="term" value="P:killing of cells of another organism"/>
    <property type="evidence" value="ECO:0007669"/>
    <property type="project" value="UniProtKB-KW"/>
</dbReference>
<dbReference type="EMBL" id="CP024309">
    <property type="protein sequence ID" value="AUX78709.1"/>
    <property type="molecule type" value="Genomic_DNA"/>
</dbReference>
<keyword evidence="6 7" id="KW-0326">Glycosidase</keyword>
<dbReference type="GO" id="GO:0009253">
    <property type="term" value="P:peptidoglycan catabolic process"/>
    <property type="evidence" value="ECO:0007669"/>
    <property type="project" value="InterPro"/>
</dbReference>
<dbReference type="PANTHER" id="PTHR38107">
    <property type="match status" value="1"/>
</dbReference>
<proteinExistence type="inferred from homology"/>
<dbReference type="Pfam" id="PF00959">
    <property type="entry name" value="Phage_lysozyme"/>
    <property type="match status" value="1"/>
</dbReference>
<comment type="catalytic activity">
    <reaction evidence="1 7">
        <text>Hydrolysis of (1-&gt;4)-beta-linkages between N-acetylmuramic acid and N-acetyl-D-glucosamine residues in a peptidoglycan and between N-acetyl-D-glucosamine residues in chitodextrins.</text>
        <dbReference type="EC" id="3.2.1.17"/>
    </reaction>
</comment>
<sequence length="586" mass="62702">MRTSLRGICAMLAEEAIVLAGYNDGTGTMTIGAGHTAAAGPPVPRSGMTISLTEAINIYRNDLAKTESQVQSAVRAVLSQHQFDALVSWHFNTGAISSATLTRKLNTGDVAGAAAEFARWNKSKGKVLEGLIARRERETAMFSKGDYGNPKVRVLETKGGPEEIFTADQIEALLGGAVSSEDEQSTEELLANPISQLLPLQRPKQTAAITRAVLQKFHDLMPADGHNDSVAVVAVRGYYLNTLGKEGANDRGVYDDAMFVVEPEGVHNFNSNTDPGRFGRGIARLKSRQAIRYRPGPHGFSRKNGPYPAFRQDSNCTVIRDETGEDTDSPSGRFWINLHRGGITTTSSLGCQTVPPHQWNEFKTLVDGLLKKHSQETFYYLLVDQEDIPQEETTVPAIPQPTPMTTEVNLAQLAQQILTLAATLRGRTTPNQADMIWLQDLLRMIMAEPTTFNGEILNGKKQDILASTSDPELTPVNGALGKAIGHALDGRKTAIGVVGMLATTILPIFLPQLAPVAAIAAPLIDGAANAGNAAAAATQAGGGLGRELVAASFPVFAAMTGWGAMGKIEKWVRALRNGFVAPTATN</sequence>
<evidence type="ECO:0000256" key="7">
    <source>
        <dbReference type="RuleBase" id="RU003788"/>
    </source>
</evidence>
<protein>
    <recommendedName>
        <fullName evidence="7">Lysozyme</fullName>
        <ecNumber evidence="7">3.2.1.17</ecNumber>
    </recommendedName>
</protein>
<evidence type="ECO:0000256" key="4">
    <source>
        <dbReference type="ARBA" id="ARBA00022801"/>
    </source>
</evidence>